<dbReference type="EMBL" id="JADCNM010000004">
    <property type="protein sequence ID" value="KAG0487770.1"/>
    <property type="molecule type" value="Genomic_DNA"/>
</dbReference>
<dbReference type="EMBL" id="JADCNL010000004">
    <property type="protein sequence ID" value="KAG0485989.1"/>
    <property type="molecule type" value="Genomic_DNA"/>
</dbReference>
<keyword evidence="3" id="KW-1185">Reference proteome</keyword>
<proteinExistence type="predicted"/>
<protein>
    <submittedName>
        <fullName evidence="1">Uncharacterized protein</fullName>
    </submittedName>
</protein>
<sequence length="78" mass="8810">MEVRASDSAFSYEDFLLYAVLHPSEMLIAMSVVAETETTSAHHTIHEKNAGRAKTFKVTPSRFLVVRLEQEGSSYDFQ</sequence>
<organism evidence="1 3">
    <name type="scientific">Vanilla planifolia</name>
    <name type="common">Vanilla</name>
    <dbReference type="NCBI Taxonomy" id="51239"/>
    <lineage>
        <taxon>Eukaryota</taxon>
        <taxon>Viridiplantae</taxon>
        <taxon>Streptophyta</taxon>
        <taxon>Embryophyta</taxon>
        <taxon>Tracheophyta</taxon>
        <taxon>Spermatophyta</taxon>
        <taxon>Magnoliopsida</taxon>
        <taxon>Liliopsida</taxon>
        <taxon>Asparagales</taxon>
        <taxon>Orchidaceae</taxon>
        <taxon>Vanilloideae</taxon>
        <taxon>Vanilleae</taxon>
        <taxon>Vanilla</taxon>
    </lineage>
</organism>
<evidence type="ECO:0000313" key="4">
    <source>
        <dbReference type="Proteomes" id="UP000639772"/>
    </source>
</evidence>
<name>A0A835R7Q7_VANPL</name>
<dbReference type="Proteomes" id="UP000639772">
    <property type="component" value="Unassembled WGS sequence"/>
</dbReference>
<comment type="caution">
    <text evidence="1">The sequence shown here is derived from an EMBL/GenBank/DDBJ whole genome shotgun (WGS) entry which is preliminary data.</text>
</comment>
<reference evidence="3 4" key="1">
    <citation type="journal article" date="2020" name="Nat. Food">
        <title>A phased Vanilla planifolia genome enables genetic improvement of flavour and production.</title>
        <authorList>
            <person name="Hasing T."/>
            <person name="Tang H."/>
            <person name="Brym M."/>
            <person name="Khazi F."/>
            <person name="Huang T."/>
            <person name="Chambers A.H."/>
        </authorList>
    </citation>
    <scope>NUCLEOTIDE SEQUENCE [LARGE SCALE GENOMIC DNA]</scope>
    <source>
        <tissue evidence="1">Leaf</tissue>
    </source>
</reference>
<evidence type="ECO:0000313" key="2">
    <source>
        <dbReference type="EMBL" id="KAG0487770.1"/>
    </source>
</evidence>
<accession>A0A835R7Q7</accession>
<dbReference type="Proteomes" id="UP000636800">
    <property type="component" value="Unassembled WGS sequence"/>
</dbReference>
<evidence type="ECO:0000313" key="1">
    <source>
        <dbReference type="EMBL" id="KAG0485989.1"/>
    </source>
</evidence>
<gene>
    <name evidence="2" type="ORF">HPP92_009865</name>
    <name evidence="1" type="ORF">HPP92_010068</name>
</gene>
<dbReference type="AlphaFoldDB" id="A0A835R7Q7"/>
<evidence type="ECO:0000313" key="3">
    <source>
        <dbReference type="Proteomes" id="UP000636800"/>
    </source>
</evidence>